<evidence type="ECO:0000256" key="5">
    <source>
        <dbReference type="SAM" id="Phobius"/>
    </source>
</evidence>
<evidence type="ECO:0000256" key="2">
    <source>
        <dbReference type="ARBA" id="ARBA00022692"/>
    </source>
</evidence>
<evidence type="ECO:0000256" key="3">
    <source>
        <dbReference type="ARBA" id="ARBA00022989"/>
    </source>
</evidence>
<feature type="transmembrane region" description="Helical" evidence="5">
    <location>
        <begin position="146"/>
        <end position="165"/>
    </location>
</feature>
<dbReference type="InterPro" id="IPR009908">
    <property type="entry name" value="Methylamine_util_MauE"/>
</dbReference>
<keyword evidence="8" id="KW-1185">Reference proteome</keyword>
<accession>A0ABY8RCT0</accession>
<protein>
    <submittedName>
        <fullName evidence="7">Tellurium resistance protein TerC</fullName>
    </submittedName>
</protein>
<feature type="transmembrane region" description="Helical" evidence="5">
    <location>
        <begin position="73"/>
        <end position="93"/>
    </location>
</feature>
<feature type="transmembrane region" description="Helical" evidence="5">
    <location>
        <begin position="7"/>
        <end position="25"/>
    </location>
</feature>
<evidence type="ECO:0000259" key="6">
    <source>
        <dbReference type="Pfam" id="PF07291"/>
    </source>
</evidence>
<keyword evidence="4 5" id="KW-0472">Membrane</keyword>
<comment type="subcellular location">
    <subcellularLocation>
        <location evidence="1">Membrane</location>
        <topology evidence="1">Multi-pass membrane protein</topology>
    </subcellularLocation>
</comment>
<evidence type="ECO:0000256" key="4">
    <source>
        <dbReference type="ARBA" id="ARBA00023136"/>
    </source>
</evidence>
<evidence type="ECO:0000313" key="8">
    <source>
        <dbReference type="Proteomes" id="UP001241656"/>
    </source>
</evidence>
<feature type="transmembrane region" description="Helical" evidence="5">
    <location>
        <begin position="113"/>
        <end position="134"/>
    </location>
</feature>
<feature type="transmembrane region" description="Helical" evidence="5">
    <location>
        <begin position="45"/>
        <end position="66"/>
    </location>
</feature>
<keyword evidence="3 5" id="KW-1133">Transmembrane helix</keyword>
<name>A0ABY8RCT0_9FLAO</name>
<evidence type="ECO:0000256" key="1">
    <source>
        <dbReference type="ARBA" id="ARBA00004141"/>
    </source>
</evidence>
<feature type="domain" description="Methylamine utilisation protein MauE" evidence="6">
    <location>
        <begin position="6"/>
        <end position="132"/>
    </location>
</feature>
<dbReference type="Proteomes" id="UP001241656">
    <property type="component" value="Chromosome"/>
</dbReference>
<dbReference type="RefSeq" id="WP_282905119.1">
    <property type="nucleotide sequence ID" value="NZ_CP124855.1"/>
</dbReference>
<reference evidence="7 8" key="1">
    <citation type="submission" date="2023-05" db="EMBL/GenBank/DDBJ databases">
        <title>Genomic insight into Chryseobacterium sp. wdc7 isolated forest soil (Gotjawal).</title>
        <authorList>
            <person name="Park S.-J."/>
        </authorList>
    </citation>
    <scope>NUCLEOTIDE SEQUENCE [LARGE SCALE GENOMIC DNA]</scope>
    <source>
        <strain evidence="8">wdc7</strain>
    </source>
</reference>
<gene>
    <name evidence="7" type="ORF">QGN23_00610</name>
</gene>
<organism evidence="7 8">
    <name type="scientific">Chryseobacterium gotjawalense</name>
    <dbReference type="NCBI Taxonomy" id="3042315"/>
    <lineage>
        <taxon>Bacteria</taxon>
        <taxon>Pseudomonadati</taxon>
        <taxon>Bacteroidota</taxon>
        <taxon>Flavobacteriia</taxon>
        <taxon>Flavobacteriales</taxon>
        <taxon>Weeksellaceae</taxon>
        <taxon>Chryseobacterium group</taxon>
        <taxon>Chryseobacterium</taxon>
    </lineage>
</organism>
<keyword evidence="2 5" id="KW-0812">Transmembrane</keyword>
<proteinExistence type="predicted"/>
<dbReference type="Pfam" id="PF07291">
    <property type="entry name" value="MauE"/>
    <property type="match status" value="1"/>
</dbReference>
<dbReference type="EMBL" id="CP124855">
    <property type="protein sequence ID" value="WHF51795.1"/>
    <property type="molecule type" value="Genomic_DNA"/>
</dbReference>
<evidence type="ECO:0000313" key="7">
    <source>
        <dbReference type="EMBL" id="WHF51795.1"/>
    </source>
</evidence>
<sequence>MKTLRKFFPIIVSFFFVLLFIYASASKMLDFENFQVQLAQSPLLSAYAGFISYAVIILELVIAGLLCFHLTRLWGLFASFAIMVAFTVYIYLILNYSDFVPCSCGGILEKMSWQQHLVFNMVCVLLALTGVFFIGKERAYRWSRTAAELAFTAILSAGSMVALFLSSEYIMKKENNFTRRFLPHPIDFPQKLNLEVNSFYFAGQHGDTIFLGNKVAPLIMGKVYPSFDKLILDTLKISDASLPFQELKLQVQYPYFSLADGHVPAVFEGEFPDVNAQLAMHQKAYFSTIVMIKPKHYIFRGQSTKTRETIMGLLETEPDVKFRFNTTFLEKQIDGIFDTDGNFVTDPVKQNVIYTYFYRNEYRVLDDQLRFTGQGKTIDTITKAQLKLNTLKDGRIKMNAPPLKVNQDQAAYGGLLFNEANLRGRHESAKMWQQAKVVDVYHYPTATYRYSFYVHHDGPNKMRSMLVTAKHFYILSGNQLIRYQRMR</sequence>